<dbReference type="PROSITE" id="PS00061">
    <property type="entry name" value="ADH_SHORT"/>
    <property type="match status" value="1"/>
</dbReference>
<dbReference type="InterPro" id="IPR036291">
    <property type="entry name" value="NAD(P)-bd_dom_sf"/>
</dbReference>
<evidence type="ECO:0000313" key="4">
    <source>
        <dbReference type="Proteomes" id="UP000682308"/>
    </source>
</evidence>
<accession>A0A941IZL4</accession>
<reference evidence="3 4" key="1">
    <citation type="submission" date="2021-04" db="EMBL/GenBank/DDBJ databases">
        <title>Characterization of the biosynthetic gene cluster of new lipopeptides with antitumor activity in the genome of the marine Streptomyces PHM034.</title>
        <authorList>
            <person name="Ceniceros A."/>
            <person name="Canedo L."/>
            <person name="Mendez C."/>
            <person name="Olano C."/>
            <person name="Schleissner C."/>
            <person name="Cuevas C."/>
            <person name="De La Calle F."/>
            <person name="Salas J.A."/>
        </authorList>
    </citation>
    <scope>NUCLEOTIDE SEQUENCE [LARGE SCALE GENOMIC DNA]</scope>
    <source>
        <strain evidence="3 4">PHM034</strain>
    </source>
</reference>
<comment type="caution">
    <text evidence="3">The sequence shown here is derived from an EMBL/GenBank/DDBJ whole genome shotgun (WGS) entry which is preliminary data.</text>
</comment>
<protein>
    <submittedName>
        <fullName evidence="3">SDR family oxidoreductase</fullName>
    </submittedName>
</protein>
<comment type="similarity">
    <text evidence="1">Belongs to the short-chain dehydrogenases/reductases (SDR) family.</text>
</comment>
<dbReference type="PRINTS" id="PR00081">
    <property type="entry name" value="GDHRDH"/>
</dbReference>
<dbReference type="PANTHER" id="PTHR24321">
    <property type="entry name" value="DEHYDROGENASES, SHORT CHAIN"/>
    <property type="match status" value="1"/>
</dbReference>
<dbReference type="EMBL" id="JAGTPG010000002">
    <property type="protein sequence ID" value="MBR8639663.1"/>
    <property type="molecule type" value="Genomic_DNA"/>
</dbReference>
<keyword evidence="2" id="KW-0560">Oxidoreductase</keyword>
<dbReference type="CDD" id="cd05233">
    <property type="entry name" value="SDR_c"/>
    <property type="match status" value="1"/>
</dbReference>
<dbReference type="AlphaFoldDB" id="A0A941IZL4"/>
<keyword evidence="4" id="KW-1185">Reference proteome</keyword>
<evidence type="ECO:0000256" key="1">
    <source>
        <dbReference type="ARBA" id="ARBA00006484"/>
    </source>
</evidence>
<organism evidence="3 4">
    <name type="scientific">Streptomyces tuirus</name>
    <dbReference type="NCBI Taxonomy" id="68278"/>
    <lineage>
        <taxon>Bacteria</taxon>
        <taxon>Bacillati</taxon>
        <taxon>Actinomycetota</taxon>
        <taxon>Actinomycetes</taxon>
        <taxon>Kitasatosporales</taxon>
        <taxon>Streptomycetaceae</taxon>
        <taxon>Streptomyces</taxon>
    </lineage>
</organism>
<evidence type="ECO:0000313" key="3">
    <source>
        <dbReference type="EMBL" id="MBR8639663.1"/>
    </source>
</evidence>
<dbReference type="Proteomes" id="UP000682308">
    <property type="component" value="Unassembled WGS sequence"/>
</dbReference>
<dbReference type="SUPFAM" id="SSF51735">
    <property type="entry name" value="NAD(P)-binding Rossmann-fold domains"/>
    <property type="match status" value="1"/>
</dbReference>
<dbReference type="InterPro" id="IPR020904">
    <property type="entry name" value="Sc_DH/Rdtase_CS"/>
</dbReference>
<evidence type="ECO:0000256" key="2">
    <source>
        <dbReference type="ARBA" id="ARBA00023002"/>
    </source>
</evidence>
<proteinExistence type="inferred from homology"/>
<dbReference type="GO" id="GO:0016491">
    <property type="term" value="F:oxidoreductase activity"/>
    <property type="evidence" value="ECO:0007669"/>
    <property type="project" value="UniProtKB-KW"/>
</dbReference>
<dbReference type="Gene3D" id="3.40.50.720">
    <property type="entry name" value="NAD(P)-binding Rossmann-like Domain"/>
    <property type="match status" value="1"/>
</dbReference>
<name>A0A941IZL4_9ACTN</name>
<sequence>MRGLRGKRIVIAGGATGIGAATAERLAEEGASVVVGDLSLPVAEATAKRIAEGGGTAVAVYFHLADERSVQALIDRAVAELGGLDGLFNVGANVPDAVPDRDADLLGMDPEIWRRTFEVNLLGYRLACRAAVPQLLAAGGGAIVNCSSGAAWSGLPVLPAYSTSKAGVNALTRHIASRWGREGVRCNAVAPGRVVTESLQRQGTPAPQPGHDIRSTRFGRPADIAATVALLLSDDGEWGNGQTWSVCGGASLRE</sequence>
<dbReference type="Pfam" id="PF13561">
    <property type="entry name" value="adh_short_C2"/>
    <property type="match status" value="1"/>
</dbReference>
<dbReference type="PANTHER" id="PTHR24321:SF14">
    <property type="entry name" value="SHORT-CHAIN TYPE DEHYDROGENASE_REDUCTASE BLR2146-RELATED"/>
    <property type="match status" value="1"/>
</dbReference>
<dbReference type="InterPro" id="IPR002347">
    <property type="entry name" value="SDR_fam"/>
</dbReference>
<gene>
    <name evidence="3" type="ORF">KEF29_11035</name>
</gene>
<dbReference type="FunFam" id="3.40.50.720:FF:000084">
    <property type="entry name" value="Short-chain dehydrogenase reductase"/>
    <property type="match status" value="1"/>
</dbReference>